<dbReference type="AlphaFoldDB" id="A0AAJ1BF92"/>
<reference evidence="2 3" key="1">
    <citation type="submission" date="2022-02" db="EMBL/GenBank/DDBJ databases">
        <title>The genome sequence of Shewanella sp. 3B26.</title>
        <authorList>
            <person name="Du J."/>
        </authorList>
    </citation>
    <scope>NUCLEOTIDE SEQUENCE [LARGE SCALE GENOMIC DNA]</scope>
    <source>
        <strain evidence="2 3">3B26</strain>
    </source>
</reference>
<sequence length="422" mass="46257">MSVLKSIIDANKRGEQKGIFAVCSAQVLVLRAALRHAAQSGSPLLIEATANQVNQHGGYTGMTAKDFIAFVYGLADTEGLAREQLVFGGDHLGPVAWKHLPPEAAMAEAEALVRSFVEAGFEKIHLDTSMACHGEQEPLGDALIAKRAARLCKVAEDAANGRAISYVVGTEVPPPGGVASLHALEVTPVPAIETTVSAHQQAFLAAGLDESVWQRVIALVVQPGVEFGHSDVHQYDSSLLERQRRFIRSQPNLVYEAHSTDYQLPEHYPALVADHFAILKVGPALTFALREALFALDHIEALLVPVCERAGLRALCEDKMLSDPGFWRSFYTDPHEREWQLGFSYSDRIRYYWPELSLAIDKLLQNLSKPIPLPLISQYLSLQYPKVLRGQLPAIALELVLDHITQVLEPYASACCLSTKKG</sequence>
<dbReference type="EMBL" id="JAKUDL010000001">
    <property type="protein sequence ID" value="MCH4293610.1"/>
    <property type="molecule type" value="Genomic_DNA"/>
</dbReference>
<evidence type="ECO:0000313" key="2">
    <source>
        <dbReference type="EMBL" id="MCH4293610.1"/>
    </source>
</evidence>
<dbReference type="Gene3D" id="1.10.400.20">
    <property type="entry name" value="putative tagatose 6-phosphate kinase domain like"/>
    <property type="match status" value="1"/>
</dbReference>
<dbReference type="Proteomes" id="UP001297581">
    <property type="component" value="Unassembled WGS sequence"/>
</dbReference>
<comment type="caution">
    <text evidence="2">The sequence shown here is derived from an EMBL/GenBank/DDBJ whole genome shotgun (WGS) entry which is preliminary data.</text>
</comment>
<name>A0AAJ1BF92_9GAMM</name>
<proteinExistence type="predicted"/>
<comment type="pathway">
    <text evidence="1">Carbohydrate metabolism; D-tagatose 6-phosphate degradation; D-glyceraldehyde 3-phosphate and glycerone phosphate from D-tagatose 6-phosphate: step 2/2.</text>
</comment>
<dbReference type="GO" id="GO:0009401">
    <property type="term" value="P:phosphoenolpyruvate-dependent sugar phosphotransferase system"/>
    <property type="evidence" value="ECO:0007669"/>
    <property type="project" value="TreeGrafter"/>
</dbReference>
<dbReference type="InterPro" id="IPR050303">
    <property type="entry name" value="GatZ_KbaZ_carbometab"/>
</dbReference>
<dbReference type="InterPro" id="IPR012062">
    <property type="entry name" value="GatZ/KbaZ-like"/>
</dbReference>
<organism evidence="2 3">
    <name type="scientific">Shewanella zhuhaiensis</name>
    <dbReference type="NCBI Taxonomy" id="2919576"/>
    <lineage>
        <taxon>Bacteria</taxon>
        <taxon>Pseudomonadati</taxon>
        <taxon>Pseudomonadota</taxon>
        <taxon>Gammaproteobacteria</taxon>
        <taxon>Alteromonadales</taxon>
        <taxon>Shewanellaceae</taxon>
        <taxon>Shewanella</taxon>
    </lineage>
</organism>
<dbReference type="InterPro" id="IPR013785">
    <property type="entry name" value="Aldolase_TIM"/>
</dbReference>
<keyword evidence="3" id="KW-1185">Reference proteome</keyword>
<dbReference type="PANTHER" id="PTHR32502:SF2">
    <property type="entry name" value="D-TAGATOSE-1,6-BISPHOSPHATE ALDOLASE SUBUNIT KBAZ"/>
    <property type="match status" value="1"/>
</dbReference>
<dbReference type="PANTHER" id="PTHR32502">
    <property type="entry name" value="N-ACETYLGALACTOSAMINE PERMEASE II COMPONENT-RELATED"/>
    <property type="match status" value="1"/>
</dbReference>
<accession>A0AAJ1BF92</accession>
<dbReference type="GO" id="GO:0005886">
    <property type="term" value="C:plasma membrane"/>
    <property type="evidence" value="ECO:0007669"/>
    <property type="project" value="TreeGrafter"/>
</dbReference>
<protein>
    <submittedName>
        <fullName evidence="2">Class II D-tagatose-bisphosphate aldolase, non-catalytic subunit</fullName>
    </submittedName>
</protein>
<dbReference type="Gene3D" id="3.20.20.70">
    <property type="entry name" value="Aldolase class I"/>
    <property type="match status" value="1"/>
</dbReference>
<dbReference type="SUPFAM" id="SSF51569">
    <property type="entry name" value="Aldolase"/>
    <property type="match status" value="1"/>
</dbReference>
<evidence type="ECO:0000313" key="3">
    <source>
        <dbReference type="Proteomes" id="UP001297581"/>
    </source>
</evidence>
<dbReference type="GO" id="GO:0005975">
    <property type="term" value="P:carbohydrate metabolic process"/>
    <property type="evidence" value="ECO:0007669"/>
    <property type="project" value="InterPro"/>
</dbReference>
<dbReference type="RefSeq" id="WP_240590103.1">
    <property type="nucleotide sequence ID" value="NZ_JAKUDL010000001.1"/>
</dbReference>
<dbReference type="PIRSF" id="PIRSF009264">
    <property type="entry name" value="TagBP_ald_AgaZ"/>
    <property type="match status" value="1"/>
</dbReference>
<evidence type="ECO:0000256" key="1">
    <source>
        <dbReference type="ARBA" id="ARBA00005191"/>
    </source>
</evidence>
<gene>
    <name evidence="2" type="ORF">MJ923_04735</name>
</gene>
<dbReference type="Pfam" id="PF08013">
    <property type="entry name" value="GatZ_KbaZ-like"/>
    <property type="match status" value="1"/>
</dbReference>